<evidence type="ECO:0000259" key="1">
    <source>
        <dbReference type="Pfam" id="PF08874"/>
    </source>
</evidence>
<sequence length="245" mass="28736">MRVHILNGDALFEHFPKEITGEKIIFRECLLDGPVNGKSEEEFWQLRKEFIQSDFGQNTDYDSYSKAEILKIKEITSHTEVFLWFEEDLFCQVNLWKAIDLLSAVKDEAFLVTPGSEHPYSFAALDTEGLIERFHSPIQLQKEDFHLFAELWTHFQKAEVFEAIQLAEKFKLKSPFLLPALGAWRNMVPLGDFPGKPVQTLKDIQKEFQTDDFGIIFREFQKRLPIYGMGDLQVKRLWDEINLWN</sequence>
<comment type="caution">
    <text evidence="2">The sequence shown here is derived from an EMBL/GenBank/DDBJ whole genome shotgun (WGS) entry which is preliminary data.</text>
</comment>
<dbReference type="Proteomes" id="UP000297647">
    <property type="component" value="Unassembled WGS sequence"/>
</dbReference>
<protein>
    <submittedName>
        <fullName evidence="2">DUF1835 domain-containing protein</fullName>
    </submittedName>
</protein>
<gene>
    <name evidence="2" type="ORF">E4S40_00370</name>
</gene>
<accession>A0A4Y9QXG3</accession>
<dbReference type="OrthoDB" id="127805at2"/>
<dbReference type="EMBL" id="SPSB01000001">
    <property type="protein sequence ID" value="TFV97144.1"/>
    <property type="molecule type" value="Genomic_DNA"/>
</dbReference>
<dbReference type="InterPro" id="IPR014973">
    <property type="entry name" value="DUF1835"/>
</dbReference>
<feature type="domain" description="DUF1835" evidence="1">
    <location>
        <begin position="3"/>
        <end position="112"/>
    </location>
</feature>
<evidence type="ECO:0000313" key="3">
    <source>
        <dbReference type="Proteomes" id="UP000297647"/>
    </source>
</evidence>
<keyword evidence="3" id="KW-1185">Reference proteome</keyword>
<dbReference type="Pfam" id="PF08874">
    <property type="entry name" value="DUF1835"/>
    <property type="match status" value="1"/>
</dbReference>
<dbReference type="RefSeq" id="WP_135069181.1">
    <property type="nucleotide sequence ID" value="NZ_SPSB01000001.1"/>
</dbReference>
<proteinExistence type="predicted"/>
<organism evidence="2 3">
    <name type="scientific">Algoriphagus kandeliae</name>
    <dbReference type="NCBI Taxonomy" id="2562278"/>
    <lineage>
        <taxon>Bacteria</taxon>
        <taxon>Pseudomonadati</taxon>
        <taxon>Bacteroidota</taxon>
        <taxon>Cytophagia</taxon>
        <taxon>Cytophagales</taxon>
        <taxon>Cyclobacteriaceae</taxon>
        <taxon>Algoriphagus</taxon>
    </lineage>
</organism>
<reference evidence="2 3" key="1">
    <citation type="submission" date="2019-03" db="EMBL/GenBank/DDBJ databases">
        <title>Algoriphagus sp. nov, a new strain isolated from root system soil of mangrove plant Kandelia.</title>
        <authorList>
            <person name="Yin Q."/>
            <person name="Wang K."/>
            <person name="Song Z."/>
        </authorList>
    </citation>
    <scope>NUCLEOTIDE SEQUENCE [LARGE SCALE GENOMIC DNA]</scope>
    <source>
        <strain evidence="2 3">XY-J91</strain>
    </source>
</reference>
<name>A0A4Y9QXG3_9BACT</name>
<dbReference type="AlphaFoldDB" id="A0A4Y9QXG3"/>
<evidence type="ECO:0000313" key="2">
    <source>
        <dbReference type="EMBL" id="TFV97144.1"/>
    </source>
</evidence>